<proteinExistence type="predicted"/>
<dbReference type="Proteomes" id="UP000595437">
    <property type="component" value="Chromosome 5"/>
</dbReference>
<reference evidence="2" key="1">
    <citation type="submission" date="2021-01" db="EMBL/GenBank/DDBJ databases">
        <title>Caligus Genome Assembly.</title>
        <authorList>
            <person name="Gallardo-Escarate C."/>
        </authorList>
    </citation>
    <scope>NUCLEOTIDE SEQUENCE [LARGE SCALE GENOMIC DNA]</scope>
</reference>
<dbReference type="OrthoDB" id="5949854at2759"/>
<accession>A0A7T8KF54</accession>
<keyword evidence="2" id="KW-1185">Reference proteome</keyword>
<evidence type="ECO:0000313" key="2">
    <source>
        <dbReference type="Proteomes" id="UP000595437"/>
    </source>
</evidence>
<dbReference type="AlphaFoldDB" id="A0A7T8KF54"/>
<sequence length="61" mass="6940">MDIDKARRKLYARKNNVQLIPPTKASLKNISKGQYIKVDMCGVRYCCQHQNSHHQPTGAGQ</sequence>
<name>A0A7T8KF54_CALRO</name>
<protein>
    <submittedName>
        <fullName evidence="1">Uncharacterized protein LOC103506659</fullName>
    </submittedName>
</protein>
<dbReference type="EMBL" id="CP045894">
    <property type="protein sequence ID" value="QQP54790.1"/>
    <property type="molecule type" value="Genomic_DNA"/>
</dbReference>
<organism evidence="1 2">
    <name type="scientific">Caligus rogercresseyi</name>
    <name type="common">Sea louse</name>
    <dbReference type="NCBI Taxonomy" id="217165"/>
    <lineage>
        <taxon>Eukaryota</taxon>
        <taxon>Metazoa</taxon>
        <taxon>Ecdysozoa</taxon>
        <taxon>Arthropoda</taxon>
        <taxon>Crustacea</taxon>
        <taxon>Multicrustacea</taxon>
        <taxon>Hexanauplia</taxon>
        <taxon>Copepoda</taxon>
        <taxon>Siphonostomatoida</taxon>
        <taxon>Caligidae</taxon>
        <taxon>Caligus</taxon>
    </lineage>
</organism>
<gene>
    <name evidence="1" type="ORF">FKW44_007734</name>
</gene>
<evidence type="ECO:0000313" key="1">
    <source>
        <dbReference type="EMBL" id="QQP54790.1"/>
    </source>
</evidence>